<dbReference type="Proteomes" id="UP000299102">
    <property type="component" value="Unassembled WGS sequence"/>
</dbReference>
<reference evidence="2 3" key="1">
    <citation type="journal article" date="2019" name="Commun. Biol.">
        <title>The bagworm genome reveals a unique fibroin gene that provides high tensile strength.</title>
        <authorList>
            <person name="Kono N."/>
            <person name="Nakamura H."/>
            <person name="Ohtoshi R."/>
            <person name="Tomita M."/>
            <person name="Numata K."/>
            <person name="Arakawa K."/>
        </authorList>
    </citation>
    <scope>NUCLEOTIDE SEQUENCE [LARGE SCALE GENOMIC DNA]</scope>
</reference>
<organism evidence="2 3">
    <name type="scientific">Eumeta variegata</name>
    <name type="common">Bagworm moth</name>
    <name type="synonym">Eumeta japonica</name>
    <dbReference type="NCBI Taxonomy" id="151549"/>
    <lineage>
        <taxon>Eukaryota</taxon>
        <taxon>Metazoa</taxon>
        <taxon>Ecdysozoa</taxon>
        <taxon>Arthropoda</taxon>
        <taxon>Hexapoda</taxon>
        <taxon>Insecta</taxon>
        <taxon>Pterygota</taxon>
        <taxon>Neoptera</taxon>
        <taxon>Endopterygota</taxon>
        <taxon>Lepidoptera</taxon>
        <taxon>Glossata</taxon>
        <taxon>Ditrysia</taxon>
        <taxon>Tineoidea</taxon>
        <taxon>Psychidae</taxon>
        <taxon>Oiketicinae</taxon>
        <taxon>Eumeta</taxon>
    </lineage>
</organism>
<evidence type="ECO:0000313" key="3">
    <source>
        <dbReference type="Proteomes" id="UP000299102"/>
    </source>
</evidence>
<feature type="compositionally biased region" description="Basic and acidic residues" evidence="1">
    <location>
        <begin position="169"/>
        <end position="178"/>
    </location>
</feature>
<feature type="region of interest" description="Disordered" evidence="1">
    <location>
        <begin position="150"/>
        <end position="178"/>
    </location>
</feature>
<keyword evidence="3" id="KW-1185">Reference proteome</keyword>
<proteinExistence type="predicted"/>
<accession>A0A4C1T014</accession>
<evidence type="ECO:0000313" key="2">
    <source>
        <dbReference type="EMBL" id="GBP07789.1"/>
    </source>
</evidence>
<gene>
    <name evidence="2" type="ORF">EVAR_77985_1</name>
</gene>
<dbReference type="OrthoDB" id="425681at2759"/>
<comment type="caution">
    <text evidence="2">The sequence shown here is derived from an EMBL/GenBank/DDBJ whole genome shotgun (WGS) entry which is preliminary data.</text>
</comment>
<dbReference type="EMBL" id="BGZK01000028">
    <property type="protein sequence ID" value="GBP07789.1"/>
    <property type="molecule type" value="Genomic_DNA"/>
</dbReference>
<protein>
    <submittedName>
        <fullName evidence="2">Uncharacterized protein</fullName>
    </submittedName>
</protein>
<dbReference type="AlphaFoldDB" id="A0A4C1T014"/>
<evidence type="ECO:0000256" key="1">
    <source>
        <dbReference type="SAM" id="MobiDB-lite"/>
    </source>
</evidence>
<sequence length="178" mass="20202">MNDSVKKRGMKVNIGNNKVMVFERGEIMTECDIFIEGEKVVQAKEFLYLGSLFTNDYKCDKDIERLHLALRYYSYTVKCNLGVFAMCRVCLSVCECQPEACPGRINACRLNTRSDLGTETSLYYLLTNADFTLALVRMSPRTRLSITFSPSVRSTKAQDPEQPMLGRPQQDDLRSGTP</sequence>
<name>A0A4C1T014_EUMVA</name>